<feature type="region of interest" description="Disordered" evidence="1">
    <location>
        <begin position="659"/>
        <end position="708"/>
    </location>
</feature>
<protein>
    <submittedName>
        <fullName evidence="2">Uncharacterized protein</fullName>
    </submittedName>
</protein>
<sequence length="749" mass="86585">DDILKSIFAPVSSSSESEDEEEEVKEEPKDNGLLAFAIQQGIVRQPNPVMLQDQFRKVTLEQAFNGRRDALDRFKQSKQAEFLYDKKELIMDLLIEVEEDLKNVTDLPSFLDFFFELAKRHMRALNNGHFIGISRDLYVMMGMHLGLFRADEDFRSKKLEGFQIRNYHQEAEIYLIDEAQRETDRRTTEKRKLDMDAEEKRAQEEEERLRRENEELDAEVERQTERFRDLLYFDSMRYTTLVFNGYTKFEANEICEKEAHESRLSAEEVVPVLSSPPRSEYDASEADEIDLARLQLDEELGLYNPRAPLPVPPPRPIAPFDVFRAEQERMQRREEASAETAMKQEDVEMEDVSEQSVQPPHHLPPPPVNAAAVAPQPRATPIHKEWERHKKVHGPLSAQLRDRQRDDDDDESERYRDLSGAGYSQEDTYNTVNQATVPQPRHSHRDGQYRGGDEPQTDPGEWNRQRNYWSDSGQSRDKHGVGQSQRGDSGIATPSQYGRREDENERVPTQAAAKSQYGRNDRQSQRGYDNTATAPAQPRYDRNEWEKRRGHSGTNAAVQPRNDRRDKQSQRERQGPSTVVAQPQYNRNELEIRRGRRSPANQAAAQPQLGRGDRESRRGHREERAALQPQPGDLETDGGGEYTDEYGRSILAGFTRRSSRSFAAAAPDAEVDNNADLDTTCEEMEEDEGQRAPSPPPEPVEYVEDERSDNRILAGYKKRLSVREMHALITRAVARERHQLDREIREWRE</sequence>
<feature type="region of interest" description="Disordered" evidence="1">
    <location>
        <begin position="1"/>
        <end position="30"/>
    </location>
</feature>
<feature type="compositionally biased region" description="Acidic residues" evidence="1">
    <location>
        <begin position="634"/>
        <end position="644"/>
    </location>
</feature>
<feature type="compositionally biased region" description="Polar residues" evidence="1">
    <location>
        <begin position="482"/>
        <end position="496"/>
    </location>
</feature>
<comment type="caution">
    <text evidence="2">The sequence shown here is derived from an EMBL/GenBank/DDBJ whole genome shotgun (WGS) entry which is preliminary data.</text>
</comment>
<feature type="compositionally biased region" description="Acidic residues" evidence="1">
    <location>
        <begin position="16"/>
        <end position="25"/>
    </location>
</feature>
<feature type="compositionally biased region" description="Basic and acidic residues" evidence="1">
    <location>
        <begin position="611"/>
        <end position="625"/>
    </location>
</feature>
<feature type="non-terminal residue" evidence="2">
    <location>
        <position position="749"/>
    </location>
</feature>
<dbReference type="AlphaFoldDB" id="A0AAV5V348"/>
<feature type="region of interest" description="Disordered" evidence="1">
    <location>
        <begin position="185"/>
        <end position="208"/>
    </location>
</feature>
<reference evidence="2" key="1">
    <citation type="submission" date="2023-10" db="EMBL/GenBank/DDBJ databases">
        <title>Genome assembly of Pristionchus species.</title>
        <authorList>
            <person name="Yoshida K."/>
            <person name="Sommer R.J."/>
        </authorList>
    </citation>
    <scope>NUCLEOTIDE SEQUENCE</scope>
    <source>
        <strain evidence="2">RS5133</strain>
    </source>
</reference>
<dbReference type="Proteomes" id="UP001432322">
    <property type="component" value="Unassembled WGS sequence"/>
</dbReference>
<evidence type="ECO:0000256" key="1">
    <source>
        <dbReference type="SAM" id="MobiDB-lite"/>
    </source>
</evidence>
<feature type="compositionally biased region" description="Polar residues" evidence="1">
    <location>
        <begin position="425"/>
        <end position="437"/>
    </location>
</feature>
<feature type="compositionally biased region" description="Polar residues" evidence="1">
    <location>
        <begin position="525"/>
        <end position="534"/>
    </location>
</feature>
<feature type="compositionally biased region" description="Acidic residues" evidence="1">
    <location>
        <begin position="669"/>
        <end position="688"/>
    </location>
</feature>
<organism evidence="2 3">
    <name type="scientific">Pristionchus fissidentatus</name>
    <dbReference type="NCBI Taxonomy" id="1538716"/>
    <lineage>
        <taxon>Eukaryota</taxon>
        <taxon>Metazoa</taxon>
        <taxon>Ecdysozoa</taxon>
        <taxon>Nematoda</taxon>
        <taxon>Chromadorea</taxon>
        <taxon>Rhabditida</taxon>
        <taxon>Rhabditina</taxon>
        <taxon>Diplogasteromorpha</taxon>
        <taxon>Diplogasteroidea</taxon>
        <taxon>Neodiplogasteridae</taxon>
        <taxon>Pristionchus</taxon>
    </lineage>
</organism>
<feature type="compositionally biased region" description="Polar residues" evidence="1">
    <location>
        <begin position="575"/>
        <end position="587"/>
    </location>
</feature>
<proteinExistence type="predicted"/>
<keyword evidence="3" id="KW-1185">Reference proteome</keyword>
<evidence type="ECO:0000313" key="2">
    <source>
        <dbReference type="EMBL" id="GMT12793.1"/>
    </source>
</evidence>
<evidence type="ECO:0000313" key="3">
    <source>
        <dbReference type="Proteomes" id="UP001432322"/>
    </source>
</evidence>
<feature type="compositionally biased region" description="Basic and acidic residues" evidence="1">
    <location>
        <begin position="328"/>
        <end position="346"/>
    </location>
</feature>
<feature type="non-terminal residue" evidence="2">
    <location>
        <position position="1"/>
    </location>
</feature>
<feature type="compositionally biased region" description="Low complexity" evidence="1">
    <location>
        <begin position="369"/>
        <end position="380"/>
    </location>
</feature>
<dbReference type="EMBL" id="BTSY01000002">
    <property type="protein sequence ID" value="GMT12793.1"/>
    <property type="molecule type" value="Genomic_DNA"/>
</dbReference>
<feature type="region of interest" description="Disordered" evidence="1">
    <location>
        <begin position="328"/>
        <end position="645"/>
    </location>
</feature>
<name>A0AAV5V348_9BILA</name>
<feature type="compositionally biased region" description="Basic and acidic residues" evidence="1">
    <location>
        <begin position="561"/>
        <end position="574"/>
    </location>
</feature>
<accession>A0AAV5V348</accession>
<gene>
    <name evidence="2" type="ORF">PFISCL1PPCAC_4090</name>
</gene>